<dbReference type="SUPFAM" id="SSF53335">
    <property type="entry name" value="S-adenosyl-L-methionine-dependent methyltransferases"/>
    <property type="match status" value="1"/>
</dbReference>
<dbReference type="PIRSF" id="PIRSF003085">
    <property type="entry name" value="CMAS"/>
    <property type="match status" value="1"/>
</dbReference>
<evidence type="ECO:0000256" key="4">
    <source>
        <dbReference type="ARBA" id="ARBA00022691"/>
    </source>
</evidence>
<evidence type="ECO:0000256" key="3">
    <source>
        <dbReference type="ARBA" id="ARBA00022679"/>
    </source>
</evidence>
<comment type="similarity">
    <text evidence="1">Belongs to the CFA/CMAS family.</text>
</comment>
<comment type="caution">
    <text evidence="8">The sequence shown here is derived from an EMBL/GenBank/DDBJ whole genome shotgun (WGS) entry which is preliminary data.</text>
</comment>
<name>A0A3D8IV87_9HELI</name>
<dbReference type="EMBL" id="NXLU01000005">
    <property type="protein sequence ID" value="RDU68923.1"/>
    <property type="molecule type" value="Genomic_DNA"/>
</dbReference>
<dbReference type="Pfam" id="PF02353">
    <property type="entry name" value="CMAS"/>
    <property type="match status" value="1"/>
</dbReference>
<evidence type="ECO:0000313" key="8">
    <source>
        <dbReference type="EMBL" id="RDU68923.1"/>
    </source>
</evidence>
<dbReference type="OrthoDB" id="9782855at2"/>
<dbReference type="GO" id="GO:0008610">
    <property type="term" value="P:lipid biosynthetic process"/>
    <property type="evidence" value="ECO:0007669"/>
    <property type="project" value="InterPro"/>
</dbReference>
<evidence type="ECO:0000313" key="9">
    <source>
        <dbReference type="Proteomes" id="UP000257067"/>
    </source>
</evidence>
<dbReference type="PANTHER" id="PTHR43667:SF1">
    <property type="entry name" value="CYCLOPROPANE-FATTY-ACYL-PHOSPHOLIPID SYNTHASE"/>
    <property type="match status" value="1"/>
</dbReference>
<dbReference type="GO" id="GO:0032259">
    <property type="term" value="P:methylation"/>
    <property type="evidence" value="ECO:0007669"/>
    <property type="project" value="UniProtKB-KW"/>
</dbReference>
<dbReference type="InterPro" id="IPR057206">
    <property type="entry name" value="DUF7884"/>
</dbReference>
<proteinExistence type="inferred from homology"/>
<evidence type="ECO:0000256" key="6">
    <source>
        <dbReference type="PIRSR" id="PIRSR003085-1"/>
    </source>
</evidence>
<keyword evidence="3 8" id="KW-0808">Transferase</keyword>
<evidence type="ECO:0000259" key="7">
    <source>
        <dbReference type="Pfam" id="PF25371"/>
    </source>
</evidence>
<reference evidence="8 9" key="1">
    <citation type="submission" date="2018-04" db="EMBL/GenBank/DDBJ databases">
        <title>Novel Campyloabacter and Helicobacter Species and Strains.</title>
        <authorList>
            <person name="Mannion A.J."/>
            <person name="Shen Z."/>
            <person name="Fox J.G."/>
        </authorList>
    </citation>
    <scope>NUCLEOTIDE SEQUENCE [LARGE SCALE GENOMIC DNA]</scope>
    <source>
        <strain evidence="8 9">ATCC 700242</strain>
    </source>
</reference>
<keyword evidence="2 8" id="KW-0489">Methyltransferase</keyword>
<dbReference type="InterPro" id="IPR003333">
    <property type="entry name" value="CMAS"/>
</dbReference>
<keyword evidence="5" id="KW-0443">Lipid metabolism</keyword>
<evidence type="ECO:0000256" key="1">
    <source>
        <dbReference type="ARBA" id="ARBA00010815"/>
    </source>
</evidence>
<accession>A0A3D8IV87</accession>
<protein>
    <submittedName>
        <fullName evidence="8">Methyltransferase domain-containing protein</fullName>
    </submittedName>
</protein>
<dbReference type="InterPro" id="IPR050723">
    <property type="entry name" value="CFA/CMAS"/>
</dbReference>
<dbReference type="Pfam" id="PF25371">
    <property type="entry name" value="DUF7884"/>
    <property type="match status" value="1"/>
</dbReference>
<evidence type="ECO:0000256" key="2">
    <source>
        <dbReference type="ARBA" id="ARBA00022603"/>
    </source>
</evidence>
<organism evidence="8 9">
    <name type="scientific">Helicobacter cholecystus</name>
    <dbReference type="NCBI Taxonomy" id="45498"/>
    <lineage>
        <taxon>Bacteria</taxon>
        <taxon>Pseudomonadati</taxon>
        <taxon>Campylobacterota</taxon>
        <taxon>Epsilonproteobacteria</taxon>
        <taxon>Campylobacterales</taxon>
        <taxon>Helicobacteraceae</taxon>
        <taxon>Helicobacter</taxon>
    </lineage>
</organism>
<dbReference type="AlphaFoldDB" id="A0A3D8IV87"/>
<dbReference type="RefSeq" id="WP_104724865.1">
    <property type="nucleotide sequence ID" value="NZ_FZNE01000009.1"/>
</dbReference>
<dbReference type="InterPro" id="IPR029063">
    <property type="entry name" value="SAM-dependent_MTases_sf"/>
</dbReference>
<dbReference type="CDD" id="cd02440">
    <property type="entry name" value="AdoMet_MTases"/>
    <property type="match status" value="1"/>
</dbReference>
<dbReference type="Proteomes" id="UP000257067">
    <property type="component" value="Unassembled WGS sequence"/>
</dbReference>
<sequence>MFEKFLIKKVLKKWNFGNYLIKFWDNEEIKVGKKKPAFSIMIKKPFGLNALSKDLSLLFAEAYMEGNIEIEGDFDEIAYVIYQFSNYQHLNKYTQITSKIHTKQESKNIKSHYDLGNNFYKLWLDSTMSYSCAYFKNPTDNLYQAQINKIEHTLKKLNLQPGEKLLEIGCGWGWLSVIAAQKYDVEVVGLTLSEEQYKEATQRVKDHHLEGKVTIMLKNYQELDMENYFDKVVSVGMFEHVGKENFPLYFSKVKKSLKMGGSFLLHTILCSFEGETNAWIDKYIFPGGYLPSLRELISIMSEFDFHLLLAESLRLHYAKTLDIWEDNFEREIDKIKNMYDEKFIRMWRLYLKSCASAFRVGSADIFQFLLTKGVNNNIPMTHAGIYQD</sequence>
<feature type="domain" description="DUF7884" evidence="7">
    <location>
        <begin position="7"/>
        <end position="85"/>
    </location>
</feature>
<feature type="active site" evidence="6">
    <location>
        <position position="354"/>
    </location>
</feature>
<keyword evidence="4" id="KW-0949">S-adenosyl-L-methionine</keyword>
<dbReference type="PANTHER" id="PTHR43667">
    <property type="entry name" value="CYCLOPROPANE-FATTY-ACYL-PHOSPHOLIPID SYNTHASE"/>
    <property type="match status" value="1"/>
</dbReference>
<dbReference type="Gene3D" id="3.40.50.150">
    <property type="entry name" value="Vaccinia Virus protein VP39"/>
    <property type="match status" value="1"/>
</dbReference>
<dbReference type="GO" id="GO:0008168">
    <property type="term" value="F:methyltransferase activity"/>
    <property type="evidence" value="ECO:0007669"/>
    <property type="project" value="UniProtKB-KW"/>
</dbReference>
<gene>
    <name evidence="8" type="ORF">CQA62_04780</name>
</gene>
<evidence type="ECO:0000256" key="5">
    <source>
        <dbReference type="ARBA" id="ARBA00023098"/>
    </source>
</evidence>
<keyword evidence="9" id="KW-1185">Reference proteome</keyword>